<dbReference type="Proteomes" id="UP001159427">
    <property type="component" value="Unassembled WGS sequence"/>
</dbReference>
<evidence type="ECO:0000256" key="5">
    <source>
        <dbReference type="SAM" id="MobiDB-lite"/>
    </source>
</evidence>
<evidence type="ECO:0000256" key="2">
    <source>
        <dbReference type="ARBA" id="ARBA00016648"/>
    </source>
</evidence>
<name>A0ABN8SY28_9CNID</name>
<organism evidence="7 8">
    <name type="scientific">Porites evermanni</name>
    <dbReference type="NCBI Taxonomy" id="104178"/>
    <lineage>
        <taxon>Eukaryota</taxon>
        <taxon>Metazoa</taxon>
        <taxon>Cnidaria</taxon>
        <taxon>Anthozoa</taxon>
        <taxon>Hexacorallia</taxon>
        <taxon>Scleractinia</taxon>
        <taxon>Fungiina</taxon>
        <taxon>Poritidae</taxon>
        <taxon>Porites</taxon>
    </lineage>
</organism>
<feature type="compositionally biased region" description="Basic residues" evidence="5">
    <location>
        <begin position="252"/>
        <end position="264"/>
    </location>
</feature>
<dbReference type="PANTHER" id="PTHR31684">
    <property type="entry name" value="COILED-COIL DOMAIN-CONTAINING PROTEIN 43"/>
    <property type="match status" value="1"/>
</dbReference>
<evidence type="ECO:0000313" key="8">
    <source>
        <dbReference type="Proteomes" id="UP001159427"/>
    </source>
</evidence>
<accession>A0ABN8SY28</accession>
<dbReference type="EMBL" id="CALNXI010004189">
    <property type="protein sequence ID" value="CAH3195251.1"/>
    <property type="molecule type" value="Genomic_DNA"/>
</dbReference>
<gene>
    <name evidence="7" type="ORF">PEVE_00029763</name>
</gene>
<sequence>MAAAAPIANGCPVEFEDWLSSRLKQLELDEDVFGSYVTGVLDSEDTDEERKDALIGILEGMTEYPLDDLCNEVIDRWKNSRAEVLQQREQVKEQKAAEKQNKLAEIMEKQACTVSAMKPAQATSDGDMKKLLVAHDEEPAPSTSKDPGVGWQFPTEKPKLVRIFPSVPANNRRISGREATTGNASAVSRLVYNVALKFVFFTELFKNVNVQSVADKEKEKRDKLKEENEQKKQQIKDAKEKQKQKAEERKEKEKKRTQKGERRR</sequence>
<comment type="similarity">
    <text evidence="1">Belongs to the CCDC43 family.</text>
</comment>
<proteinExistence type="inferred from homology"/>
<protein>
    <recommendedName>
        <fullName evidence="2">Coiled-coil domain-containing protein 43</fullName>
    </recommendedName>
</protein>
<dbReference type="InterPro" id="IPR058771">
    <property type="entry name" value="PWI_CCDC43"/>
</dbReference>
<dbReference type="PANTHER" id="PTHR31684:SF2">
    <property type="entry name" value="COILED-COIL DOMAIN-CONTAINING PROTEIN 43"/>
    <property type="match status" value="1"/>
</dbReference>
<comment type="caution">
    <text evidence="7">The sequence shown here is derived from an EMBL/GenBank/DDBJ whole genome shotgun (WGS) entry which is preliminary data.</text>
</comment>
<evidence type="ECO:0000256" key="1">
    <source>
        <dbReference type="ARBA" id="ARBA00005305"/>
    </source>
</evidence>
<evidence type="ECO:0000256" key="3">
    <source>
        <dbReference type="ARBA" id="ARBA00023054"/>
    </source>
</evidence>
<evidence type="ECO:0000313" key="7">
    <source>
        <dbReference type="EMBL" id="CAH3195251.1"/>
    </source>
</evidence>
<keyword evidence="8" id="KW-1185">Reference proteome</keyword>
<evidence type="ECO:0000259" key="6">
    <source>
        <dbReference type="Pfam" id="PF26091"/>
    </source>
</evidence>
<evidence type="ECO:0000256" key="4">
    <source>
        <dbReference type="SAM" id="Coils"/>
    </source>
</evidence>
<reference evidence="7 8" key="1">
    <citation type="submission" date="2022-05" db="EMBL/GenBank/DDBJ databases">
        <authorList>
            <consortium name="Genoscope - CEA"/>
            <person name="William W."/>
        </authorList>
    </citation>
    <scope>NUCLEOTIDE SEQUENCE [LARGE SCALE GENOMIC DNA]</scope>
</reference>
<keyword evidence="3 4" id="KW-0175">Coiled coil</keyword>
<feature type="compositionally biased region" description="Basic and acidic residues" evidence="5">
    <location>
        <begin position="214"/>
        <end position="251"/>
    </location>
</feature>
<feature type="region of interest" description="Disordered" evidence="5">
    <location>
        <begin position="214"/>
        <end position="264"/>
    </location>
</feature>
<feature type="coiled-coil region" evidence="4">
    <location>
        <begin position="74"/>
        <end position="109"/>
    </location>
</feature>
<dbReference type="InterPro" id="IPR037666">
    <property type="entry name" value="CCDC43"/>
</dbReference>
<feature type="domain" description="CCDC43 PWI-like" evidence="6">
    <location>
        <begin position="14"/>
        <end position="81"/>
    </location>
</feature>
<dbReference type="Pfam" id="PF26091">
    <property type="entry name" value="PWI_CCDC43"/>
    <property type="match status" value="1"/>
</dbReference>